<feature type="compositionally biased region" description="Pro residues" evidence="1">
    <location>
        <begin position="285"/>
        <end position="300"/>
    </location>
</feature>
<dbReference type="AlphaFoldDB" id="S3D5H8"/>
<accession>S3D5H8</accession>
<dbReference type="OrthoDB" id="74183at2759"/>
<protein>
    <submittedName>
        <fullName evidence="3">Acyl-CoA N-acyltransferases (Nat)</fullName>
    </submittedName>
</protein>
<dbReference type="GO" id="GO:0004057">
    <property type="term" value="F:arginyl-tRNA--protein transferase activity"/>
    <property type="evidence" value="ECO:0007669"/>
    <property type="project" value="InterPro"/>
</dbReference>
<proteinExistence type="predicted"/>
<dbReference type="STRING" id="1116229.S3D5H8"/>
<dbReference type="Pfam" id="PF04377">
    <property type="entry name" value="ATE_C"/>
    <property type="match status" value="1"/>
</dbReference>
<dbReference type="KEGG" id="glz:GLAREA_03236"/>
<dbReference type="EMBL" id="KE145370">
    <property type="protein sequence ID" value="EPE27321.1"/>
    <property type="molecule type" value="Genomic_DNA"/>
</dbReference>
<feature type="compositionally biased region" description="Polar residues" evidence="1">
    <location>
        <begin position="1"/>
        <end position="11"/>
    </location>
</feature>
<dbReference type="SUPFAM" id="SSF55729">
    <property type="entry name" value="Acyl-CoA N-acyltransferases (Nat)"/>
    <property type="match status" value="1"/>
</dbReference>
<name>S3D5H8_GLAL2</name>
<dbReference type="InterPro" id="IPR016181">
    <property type="entry name" value="Acyl_CoA_acyltransferase"/>
</dbReference>
<sequence>MSTPGSESSILTPVDSEACRPTRDQRQTVNRFNKFILGDSYIKDAAKLYPLSREQAKKRNTDFDVVERVHESEKKLLKSPPDPAHSLEVTLEPNDYTDEKFKLFANYQRVVHHEPPHKINKTSFKNFLCTSPIPASTATFDGRERKLGSYHQCYRIDGKLVAVGVLDLLPQCVSAVYFMYHEEVHRHGFGKLAAIREIALAKEEGYPWWYAGFYIHSCAKMKYKADYTPQYLLDPESYTWNLLDDTLKSHLDTSKYFSLSAHSHSQPQSNPTPTTTPSSSSLPTSSPPSSHPLSPPPPSHPSQSSSVQLPSQASSPSPNSSPPTSQP</sequence>
<dbReference type="PANTHER" id="PTHR21367:SF1">
    <property type="entry name" value="ARGINYL-TRNA--PROTEIN TRANSFERASE 1"/>
    <property type="match status" value="1"/>
</dbReference>
<feature type="compositionally biased region" description="Low complexity" evidence="1">
    <location>
        <begin position="263"/>
        <end position="284"/>
    </location>
</feature>
<organism evidence="3 4">
    <name type="scientific">Glarea lozoyensis (strain ATCC 20868 / MF5171)</name>
    <dbReference type="NCBI Taxonomy" id="1116229"/>
    <lineage>
        <taxon>Eukaryota</taxon>
        <taxon>Fungi</taxon>
        <taxon>Dikarya</taxon>
        <taxon>Ascomycota</taxon>
        <taxon>Pezizomycotina</taxon>
        <taxon>Leotiomycetes</taxon>
        <taxon>Helotiales</taxon>
        <taxon>Helotiaceae</taxon>
        <taxon>Glarea</taxon>
    </lineage>
</organism>
<reference evidence="3 4" key="1">
    <citation type="journal article" date="2013" name="BMC Genomics">
        <title>Genomics-driven discovery of the pneumocandin biosynthetic gene cluster in the fungus Glarea lozoyensis.</title>
        <authorList>
            <person name="Chen L."/>
            <person name="Yue Q."/>
            <person name="Zhang X."/>
            <person name="Xiang M."/>
            <person name="Wang C."/>
            <person name="Li S."/>
            <person name="Che Y."/>
            <person name="Ortiz-Lopez F.J."/>
            <person name="Bills G.F."/>
            <person name="Liu X."/>
            <person name="An Z."/>
        </authorList>
    </citation>
    <scope>NUCLEOTIDE SEQUENCE [LARGE SCALE GENOMIC DNA]</scope>
    <source>
        <strain evidence="4">ATCC 20868 / MF5171</strain>
    </source>
</reference>
<keyword evidence="3" id="KW-0012">Acyltransferase</keyword>
<gene>
    <name evidence="3" type="ORF">GLAREA_03236</name>
</gene>
<evidence type="ECO:0000313" key="3">
    <source>
        <dbReference type="EMBL" id="EPE27321.1"/>
    </source>
</evidence>
<dbReference type="GO" id="GO:0005737">
    <property type="term" value="C:cytoplasm"/>
    <property type="evidence" value="ECO:0007669"/>
    <property type="project" value="TreeGrafter"/>
</dbReference>
<feature type="region of interest" description="Disordered" evidence="1">
    <location>
        <begin position="1"/>
        <end position="25"/>
    </location>
</feature>
<dbReference type="InterPro" id="IPR007472">
    <property type="entry name" value="N-end_Aminoacyl_Trfase_C"/>
</dbReference>
<evidence type="ECO:0000313" key="4">
    <source>
        <dbReference type="Proteomes" id="UP000016922"/>
    </source>
</evidence>
<evidence type="ECO:0000259" key="2">
    <source>
        <dbReference type="Pfam" id="PF04377"/>
    </source>
</evidence>
<dbReference type="eggNOG" id="KOG1193">
    <property type="taxonomic scope" value="Eukaryota"/>
</dbReference>
<feature type="domain" description="N-end rule aminoacyl transferase C-terminal" evidence="2">
    <location>
        <begin position="99"/>
        <end position="234"/>
    </location>
</feature>
<feature type="region of interest" description="Disordered" evidence="1">
    <location>
        <begin position="260"/>
        <end position="327"/>
    </location>
</feature>
<dbReference type="RefSeq" id="XP_008086511.1">
    <property type="nucleotide sequence ID" value="XM_008088320.1"/>
</dbReference>
<dbReference type="PANTHER" id="PTHR21367">
    <property type="entry name" value="ARGININE-TRNA-PROTEIN TRANSFERASE 1"/>
    <property type="match status" value="1"/>
</dbReference>
<dbReference type="HOGENOM" id="CLU_850067_0_0_1"/>
<dbReference type="GeneID" id="19462291"/>
<evidence type="ECO:0000256" key="1">
    <source>
        <dbReference type="SAM" id="MobiDB-lite"/>
    </source>
</evidence>
<dbReference type="Proteomes" id="UP000016922">
    <property type="component" value="Unassembled WGS sequence"/>
</dbReference>
<feature type="compositionally biased region" description="Low complexity" evidence="1">
    <location>
        <begin position="301"/>
        <end position="318"/>
    </location>
</feature>
<dbReference type="OMA" id="DIHNDTE"/>
<keyword evidence="3" id="KW-0808">Transferase</keyword>
<keyword evidence="4" id="KW-1185">Reference proteome</keyword>
<dbReference type="InterPro" id="IPR030700">
    <property type="entry name" value="N-end_Aminoacyl_Trfase"/>
</dbReference>